<gene>
    <name evidence="1" type="ORF">PG986_000387</name>
</gene>
<organism evidence="1 2">
    <name type="scientific">Apiospora aurea</name>
    <dbReference type="NCBI Taxonomy" id="335848"/>
    <lineage>
        <taxon>Eukaryota</taxon>
        <taxon>Fungi</taxon>
        <taxon>Dikarya</taxon>
        <taxon>Ascomycota</taxon>
        <taxon>Pezizomycotina</taxon>
        <taxon>Sordariomycetes</taxon>
        <taxon>Xylariomycetidae</taxon>
        <taxon>Amphisphaeriales</taxon>
        <taxon>Apiosporaceae</taxon>
        <taxon>Apiospora</taxon>
    </lineage>
</organism>
<comment type="caution">
    <text evidence="1">The sequence shown here is derived from an EMBL/GenBank/DDBJ whole genome shotgun (WGS) entry which is preliminary data.</text>
</comment>
<evidence type="ECO:0000313" key="1">
    <source>
        <dbReference type="EMBL" id="KAK7966110.1"/>
    </source>
</evidence>
<accession>A0ABR1QTX9</accession>
<dbReference type="EMBL" id="JAQQWE010000001">
    <property type="protein sequence ID" value="KAK7966110.1"/>
    <property type="molecule type" value="Genomic_DNA"/>
</dbReference>
<keyword evidence="2" id="KW-1185">Reference proteome</keyword>
<reference evidence="1 2" key="1">
    <citation type="submission" date="2023-01" db="EMBL/GenBank/DDBJ databases">
        <title>Analysis of 21 Apiospora genomes using comparative genomics revels a genus with tremendous synthesis potential of carbohydrate active enzymes and secondary metabolites.</title>
        <authorList>
            <person name="Sorensen T."/>
        </authorList>
    </citation>
    <scope>NUCLEOTIDE SEQUENCE [LARGE SCALE GENOMIC DNA]</scope>
    <source>
        <strain evidence="1 2">CBS 24483</strain>
    </source>
</reference>
<protein>
    <submittedName>
        <fullName evidence="1">Uncharacterized protein</fullName>
    </submittedName>
</protein>
<evidence type="ECO:0000313" key="2">
    <source>
        <dbReference type="Proteomes" id="UP001391051"/>
    </source>
</evidence>
<dbReference type="RefSeq" id="XP_066705502.1">
    <property type="nucleotide sequence ID" value="XM_066836609.1"/>
</dbReference>
<sequence length="160" mass="16891">MLMVLTKGSRNSTNHSWVCRLSRRWLQRCWDVKIVFCGVGVPFYSVTGGHGGASTGSSCGGTRRAPVRDCLGGGDVGGGGIGREVLGGGGSSGGGDGLLPRRFVWRSRRAQVGLGRFGLRSSDGQDSHNSHVLGPETERWFHAGQAAFGARESHQLPLGQ</sequence>
<name>A0ABR1QTX9_9PEZI</name>
<dbReference type="Proteomes" id="UP001391051">
    <property type="component" value="Unassembled WGS sequence"/>
</dbReference>
<dbReference type="GeneID" id="92069671"/>
<proteinExistence type="predicted"/>